<reference evidence="1" key="1">
    <citation type="submission" date="2021-01" db="EMBL/GenBank/DDBJ databases">
        <title>Genomic Encyclopedia of Type Strains, Phase IV (KMG-IV): sequencing the most valuable type-strain genomes for metagenomic binning, comparative biology and taxonomic classification.</title>
        <authorList>
            <person name="Goeker M."/>
        </authorList>
    </citation>
    <scope>NUCLEOTIDE SEQUENCE</scope>
    <source>
        <strain evidence="1">DSM 25523</strain>
    </source>
</reference>
<organism evidence="1 2">
    <name type="scientific">Brevibacillus fulvus</name>
    <dbReference type="NCBI Taxonomy" id="1125967"/>
    <lineage>
        <taxon>Bacteria</taxon>
        <taxon>Bacillati</taxon>
        <taxon>Bacillota</taxon>
        <taxon>Bacilli</taxon>
        <taxon>Bacillales</taxon>
        <taxon>Paenibacillaceae</taxon>
        <taxon>Brevibacillus</taxon>
    </lineage>
</organism>
<evidence type="ECO:0000313" key="1">
    <source>
        <dbReference type="EMBL" id="MBM7589277.1"/>
    </source>
</evidence>
<gene>
    <name evidence="1" type="ORF">JOD01_000875</name>
</gene>
<evidence type="ECO:0000313" key="2">
    <source>
        <dbReference type="Proteomes" id="UP000717624"/>
    </source>
</evidence>
<dbReference type="Proteomes" id="UP000717624">
    <property type="component" value="Unassembled WGS sequence"/>
</dbReference>
<proteinExistence type="predicted"/>
<accession>A0A939BR70</accession>
<dbReference type="RefSeq" id="WP_204517007.1">
    <property type="nucleotide sequence ID" value="NZ_BAABIN010000015.1"/>
</dbReference>
<dbReference type="EMBL" id="JAFBEB010000002">
    <property type="protein sequence ID" value="MBM7589277.1"/>
    <property type="molecule type" value="Genomic_DNA"/>
</dbReference>
<comment type="caution">
    <text evidence="1">The sequence shown here is derived from an EMBL/GenBank/DDBJ whole genome shotgun (WGS) entry which is preliminary data.</text>
</comment>
<dbReference type="AlphaFoldDB" id="A0A939BR70"/>
<sequence length="92" mass="10802">MTVAATRMVIKDLFLETEQKDNWELVLVGEDNLPVSVTISTPETLCRLIHQLTYMIPMGKLKEEDKQELIWAIEQMIPLIYRNYVLDEYTLD</sequence>
<name>A0A939BR70_9BACL</name>
<protein>
    <submittedName>
        <fullName evidence="1">Uncharacterized protein</fullName>
    </submittedName>
</protein>
<keyword evidence="2" id="KW-1185">Reference proteome</keyword>